<organism evidence="2 3">
    <name type="scientific">Mycena indigotica</name>
    <dbReference type="NCBI Taxonomy" id="2126181"/>
    <lineage>
        <taxon>Eukaryota</taxon>
        <taxon>Fungi</taxon>
        <taxon>Dikarya</taxon>
        <taxon>Basidiomycota</taxon>
        <taxon>Agaricomycotina</taxon>
        <taxon>Agaricomycetes</taxon>
        <taxon>Agaricomycetidae</taxon>
        <taxon>Agaricales</taxon>
        <taxon>Marasmiineae</taxon>
        <taxon>Mycenaceae</taxon>
        <taxon>Mycena</taxon>
    </lineage>
</organism>
<dbReference type="AlphaFoldDB" id="A0A8H6S0L5"/>
<protein>
    <submittedName>
        <fullName evidence="2">F-box domain-containing protein</fullName>
    </submittedName>
</protein>
<evidence type="ECO:0000313" key="2">
    <source>
        <dbReference type="EMBL" id="KAF7289707.1"/>
    </source>
</evidence>
<dbReference type="GeneID" id="59352396"/>
<evidence type="ECO:0000313" key="3">
    <source>
        <dbReference type="Proteomes" id="UP000636479"/>
    </source>
</evidence>
<comment type="caution">
    <text evidence="2">The sequence shown here is derived from an EMBL/GenBank/DDBJ whole genome shotgun (WGS) entry which is preliminary data.</text>
</comment>
<dbReference type="RefSeq" id="XP_037213436.1">
    <property type="nucleotide sequence ID" value="XM_037369880.1"/>
</dbReference>
<gene>
    <name evidence="2" type="ORF">MIND_01343800</name>
</gene>
<dbReference type="InterPro" id="IPR036047">
    <property type="entry name" value="F-box-like_dom_sf"/>
</dbReference>
<reference evidence="2" key="1">
    <citation type="submission" date="2020-05" db="EMBL/GenBank/DDBJ databases">
        <title>Mycena genomes resolve the evolution of fungal bioluminescence.</title>
        <authorList>
            <person name="Tsai I.J."/>
        </authorList>
    </citation>
    <scope>NUCLEOTIDE SEQUENCE</scope>
    <source>
        <strain evidence="2">171206Taipei</strain>
    </source>
</reference>
<dbReference type="EMBL" id="JACAZF010000016">
    <property type="protein sequence ID" value="KAF7289707.1"/>
    <property type="molecule type" value="Genomic_DNA"/>
</dbReference>
<sequence length="357" mass="40274">MFGCDAPTNLAQVCRNWRQAAYDTPYLWRALQLHLWHFQEGNFTAAENQVAAARAWLSRSGALPLSIFLHCSTDPTPLAPVLLEAFTLLLSHCSRWEYAYLMVPAALPADMTMPALPLLVQLEISVPRLVGGSAVQPLRWLPAPKLRTLDVRFGKVFPAYVLSPDSWKSLTILRVFGIQWGHAMEALSLATGLVSCWLQLHEDRLSRRVLAPSGQPLQLYLPHLETLALPATDPATVQLNRRLLDSLRVPALRSLAIDKSFIASYRRSHSVQETAHHFARLLDKWGCSMTLGRLTLLVWEQPPADLSDDRGDGLWRNEIHTALPAITDLEFRFNDAPFDESPLLFGSWELNFQVTWR</sequence>
<dbReference type="OrthoDB" id="2269034at2759"/>
<name>A0A8H6S0L5_9AGAR</name>
<proteinExistence type="predicted"/>
<keyword evidence="3" id="KW-1185">Reference proteome</keyword>
<evidence type="ECO:0000259" key="1">
    <source>
        <dbReference type="Pfam" id="PF12937"/>
    </source>
</evidence>
<dbReference type="Proteomes" id="UP000636479">
    <property type="component" value="Unassembled WGS sequence"/>
</dbReference>
<feature type="domain" description="F-box" evidence="1">
    <location>
        <begin position="9"/>
        <end position="31"/>
    </location>
</feature>
<dbReference type="InterPro" id="IPR001810">
    <property type="entry name" value="F-box_dom"/>
</dbReference>
<dbReference type="Pfam" id="PF12937">
    <property type="entry name" value="F-box-like"/>
    <property type="match status" value="1"/>
</dbReference>
<dbReference type="SUPFAM" id="SSF81383">
    <property type="entry name" value="F-box domain"/>
    <property type="match status" value="1"/>
</dbReference>
<accession>A0A8H6S0L5</accession>